<dbReference type="InterPro" id="IPR000331">
    <property type="entry name" value="Rap/Ran_GAP_dom"/>
</dbReference>
<name>A0A8C9L6H8_PAVCR</name>
<dbReference type="GO" id="GO:0005096">
    <property type="term" value="F:GTPase activator activity"/>
    <property type="evidence" value="ECO:0007669"/>
    <property type="project" value="UniProtKB-KW"/>
</dbReference>
<dbReference type="PROSITE" id="PS50085">
    <property type="entry name" value="RAPGAP"/>
    <property type="match status" value="1"/>
</dbReference>
<feature type="compositionally biased region" description="Polar residues" evidence="3">
    <location>
        <begin position="556"/>
        <end position="578"/>
    </location>
</feature>
<keyword evidence="2" id="KW-0597">Phosphoprotein</keyword>
<dbReference type="PANTHER" id="PTHR10063:SF3">
    <property type="entry name" value="RAL GTPASE-ACTIVATING PROTEIN SUBUNIT ALPHA-1"/>
    <property type="match status" value="1"/>
</dbReference>
<keyword evidence="4" id="KW-0472">Membrane</keyword>
<keyword evidence="7" id="KW-1185">Reference proteome</keyword>
<dbReference type="InterPro" id="IPR035974">
    <property type="entry name" value="Rap/Ran-GAP_sf"/>
</dbReference>
<evidence type="ECO:0000313" key="6">
    <source>
        <dbReference type="Ensembl" id="ENSPSTP00000004893.1"/>
    </source>
</evidence>
<feature type="compositionally biased region" description="Polar residues" evidence="3">
    <location>
        <begin position="426"/>
        <end position="436"/>
    </location>
</feature>
<dbReference type="InterPro" id="IPR027107">
    <property type="entry name" value="Tuberin/Ral-act_asu"/>
</dbReference>
<feature type="domain" description="Rap-GAP" evidence="5">
    <location>
        <begin position="1238"/>
        <end position="1410"/>
    </location>
</feature>
<feature type="transmembrane region" description="Helical" evidence="4">
    <location>
        <begin position="101"/>
        <end position="124"/>
    </location>
</feature>
<dbReference type="InterPro" id="IPR046859">
    <property type="entry name" value="RGPA/RALGAPB_N"/>
</dbReference>
<evidence type="ECO:0000313" key="7">
    <source>
        <dbReference type="Proteomes" id="UP000694428"/>
    </source>
</evidence>
<dbReference type="SUPFAM" id="SSF111347">
    <property type="entry name" value="Rap/Ran-GAP"/>
    <property type="match status" value="1"/>
</dbReference>
<feature type="compositionally biased region" description="Polar residues" evidence="3">
    <location>
        <begin position="532"/>
        <end position="549"/>
    </location>
</feature>
<dbReference type="Ensembl" id="ENSPSTT00000005146.1">
    <property type="protein sequence ID" value="ENSPSTP00000004893.1"/>
    <property type="gene ID" value="ENSPSTG00000003431.1"/>
</dbReference>
<dbReference type="GO" id="GO:0005634">
    <property type="term" value="C:nucleus"/>
    <property type="evidence" value="ECO:0007669"/>
    <property type="project" value="InterPro"/>
</dbReference>
<feature type="region of interest" description="Disordered" evidence="3">
    <location>
        <begin position="501"/>
        <end position="579"/>
    </location>
</feature>
<keyword evidence="4" id="KW-1133">Transmembrane helix</keyword>
<reference evidence="6" key="2">
    <citation type="submission" date="2025-09" db="UniProtKB">
        <authorList>
            <consortium name="Ensembl"/>
        </authorList>
    </citation>
    <scope>IDENTIFICATION</scope>
</reference>
<sequence>QPFFKYCNWAFVGFFFYSQAFLLPICEAAAMRKVVKVYQEWIQQEDKPLFMKEPEEVIQCATVDCDENVVDRNSSEKAKEREESILTAVNQLLKISKCFKLITSIFFFFYLQVFIINSSNIFFLEPANEIKTLLDEHTDMCKRILNIYRHMVVQVTMDKKTWEQMLLVLLRVTESVLKIPPQTFLQYQGRKNSTLAGRLAGPLFQTLIVAWIKANLNVYISRELWDDLLSVMSSLTYWEELATEWSLTMETLTKVLARNLYSLDLSDLPLDKLSEQKQKKHKGKGKTTLCARHNNLSRANEMLGQQSFSLVFSVYNIDDAQILPRPPRVRHFSQSEDAPSEVFGALSEEQPLPRSSSTSDILEPFAVERAKEAEQNASRGSTEGSVQSCNGLFWKESCSDIGSSNTNVPDLMDEFIAERLRSGSTLNVTRRGSSPGSLEVPKDLPDVLNKQNQMRPIDDPGVPSEWTSPASAGSSDLISSDSHSDSFSAFQYDGRKFENFSFGTEAGTPASTDADAISGQQQSAEEQEVASLTTLHIDSETSSLNQQPLSVEAATVTGSESASPIQSALGSRSQTPSPATLHADHIEQKDLQLDEKLHHSVLQTPDDLAFFQWTNWNEQIFHLKRTDIVNTIIKHCSPQFFSLSLPGATMLIMDFIVAAGRVAASSFLNAPRVEAQVLLGSLVCFPNLYHELPALHPNIPDIAVSQFTDVKELIIKTVLSSAKEEPSGPARCVALCSLGIWICEELVHESHHPQIKEALNVICVSLKFPNKTVAQVACSMLNMLIHYVHRLQVYQADSPLRIIQILIATITHLLPGTEASSYEQDKRLVVSLLLCLLDWIMALPLKTLLQPLHATGAENDKTERSVLNCIYKVLHGCVYGSQCFSNPKYFPLSLSDLACVDYDPFMHLESLKEPEPLHSPDSERSSKLQPVTEVKTHMQQGLISVAARTVITHLVNHLGHYPMSGGPAMLTSQVCENNDNPYSESPELSPELFENPNLQFFVLNNTSLVSCIQIQAEDDMPGGGLSAGLASANSNVRIIVRDLSGKYSWDSAILYGPSSLCASSQQTSFALSLSHQEKTEDPLSSFEHVEDISARDGITLQVKRKFRDTVPTWDTIRDEEDALDELLQYLGVTSPECLQRTGVSLNIPSPQPVCISEKQENDVINAILKQHTEEREFVEKHFNDLNMRAMEQDEPTSQKPQSAFYYCRLLLSILGMNSWDKRRSFHLLKKNEKLLRELRNLDSRQCRETHKIAVFYVAEGQEDKHSILTNTGGSQAYEDFVAGLGWEVFIQTFYSKFVYRENDISLQFFGSFNYLQLPSTAGMCLFTITPLSSHVPFFGPLFDGAIVNGKILPIMVRATAINASRALKSLIPLYQNLYPFTQVVPKAYAFPCSSIAMIFTFYVLFYFCQI</sequence>
<dbReference type="GO" id="GO:0005737">
    <property type="term" value="C:cytoplasm"/>
    <property type="evidence" value="ECO:0007669"/>
    <property type="project" value="TreeGrafter"/>
</dbReference>
<evidence type="ECO:0000259" key="5">
    <source>
        <dbReference type="PROSITE" id="PS50085"/>
    </source>
</evidence>
<evidence type="ECO:0000256" key="1">
    <source>
        <dbReference type="ARBA" id="ARBA00022468"/>
    </source>
</evidence>
<feature type="transmembrane region" description="Helical" evidence="4">
    <location>
        <begin position="1388"/>
        <end position="1408"/>
    </location>
</feature>
<feature type="region of interest" description="Disordered" evidence="3">
    <location>
        <begin position="426"/>
        <end position="480"/>
    </location>
</feature>
<dbReference type="Proteomes" id="UP000694428">
    <property type="component" value="Unplaced"/>
</dbReference>
<feature type="compositionally biased region" description="Low complexity" evidence="3">
    <location>
        <begin position="468"/>
        <end position="480"/>
    </location>
</feature>
<dbReference type="Pfam" id="PF20412">
    <property type="entry name" value="RALGAPB_N"/>
    <property type="match status" value="1"/>
</dbReference>
<evidence type="ECO:0000256" key="3">
    <source>
        <dbReference type="SAM" id="MobiDB-lite"/>
    </source>
</evidence>
<accession>A0A8C9L6H8</accession>
<organism evidence="6 7">
    <name type="scientific">Pavo cristatus</name>
    <name type="common">Indian peafowl</name>
    <name type="synonym">Blue peafowl</name>
    <dbReference type="NCBI Taxonomy" id="9049"/>
    <lineage>
        <taxon>Eukaryota</taxon>
        <taxon>Metazoa</taxon>
        <taxon>Chordata</taxon>
        <taxon>Craniata</taxon>
        <taxon>Vertebrata</taxon>
        <taxon>Euteleostomi</taxon>
        <taxon>Archelosauria</taxon>
        <taxon>Archosauria</taxon>
        <taxon>Dinosauria</taxon>
        <taxon>Saurischia</taxon>
        <taxon>Theropoda</taxon>
        <taxon>Coelurosauria</taxon>
        <taxon>Aves</taxon>
        <taxon>Neognathae</taxon>
        <taxon>Galloanserae</taxon>
        <taxon>Galliformes</taxon>
        <taxon>Phasianidae</taxon>
        <taxon>Phasianinae</taxon>
        <taxon>Pavo</taxon>
    </lineage>
</organism>
<proteinExistence type="predicted"/>
<dbReference type="PANTHER" id="PTHR10063">
    <property type="entry name" value="TUBERIN"/>
    <property type="match status" value="1"/>
</dbReference>
<evidence type="ECO:0000256" key="4">
    <source>
        <dbReference type="SAM" id="Phobius"/>
    </source>
</evidence>
<keyword evidence="1" id="KW-0343">GTPase activation</keyword>
<dbReference type="Gene3D" id="3.40.50.11210">
    <property type="entry name" value="Rap/Ran-GAP"/>
    <property type="match status" value="1"/>
</dbReference>
<feature type="transmembrane region" description="Helical" evidence="4">
    <location>
        <begin position="6"/>
        <end position="26"/>
    </location>
</feature>
<protein>
    <submittedName>
        <fullName evidence="6">Ral GTPase activating protein catalytic alpha subunit 1</fullName>
    </submittedName>
</protein>
<dbReference type="GO" id="GO:0051056">
    <property type="term" value="P:regulation of small GTPase mediated signal transduction"/>
    <property type="evidence" value="ECO:0007669"/>
    <property type="project" value="InterPro"/>
</dbReference>
<keyword evidence="4" id="KW-0812">Transmembrane</keyword>
<reference evidence="6" key="1">
    <citation type="submission" date="2025-08" db="UniProtKB">
        <authorList>
            <consortium name="Ensembl"/>
        </authorList>
    </citation>
    <scope>IDENTIFICATION</scope>
</reference>
<evidence type="ECO:0000256" key="2">
    <source>
        <dbReference type="ARBA" id="ARBA00022553"/>
    </source>
</evidence>